<keyword evidence="3" id="KW-1185">Reference proteome</keyword>
<sequence>MSIHEYGVAPDEVQCMFCDEGNISGKHIAEAEGKGLAQELDHHEQVASIASAAAANPATGGVTARDACDSPVSEKVAGHFLEMGIGVRLSGWSCLSEVITDIIGNNVPLQNLLDVIIEEVRQQNVVQVMTCSTTSWMFSVINQIRRIHMHDFWAVSASDCIGLMQEKIAAIDDIRRVLDKAESLVRFAQNNATVLKLFRGFTGPQNENLFKPSKMRSKKVERKSAAALVTDSSFWKAAEMASKTTTALNLAIDKISDDDEPSIGFIYDSMYQIKKHRRRSSETKEIHATLEIN</sequence>
<dbReference type="InterPro" id="IPR007021">
    <property type="entry name" value="DUF659"/>
</dbReference>
<feature type="domain" description="DUF659" evidence="1">
    <location>
        <begin position="100"/>
        <end position="183"/>
    </location>
</feature>
<gene>
    <name evidence="2" type="ORF">H0E87_008020</name>
</gene>
<comment type="caution">
    <text evidence="2">The sequence shown here is derived from an EMBL/GenBank/DDBJ whole genome shotgun (WGS) entry which is preliminary data.</text>
</comment>
<dbReference type="Pfam" id="PF04937">
    <property type="entry name" value="DUF659"/>
    <property type="match status" value="1"/>
</dbReference>
<protein>
    <recommendedName>
        <fullName evidence="1">DUF659 domain-containing protein</fullName>
    </recommendedName>
</protein>
<reference evidence="2" key="1">
    <citation type="journal article" date="2021" name="J. Hered.">
        <title>Genome Assembly of Salicaceae Populus deltoides (Eastern Cottonwood) I-69 Based on Nanopore Sequencing and Hi-C Technologies.</title>
        <authorList>
            <person name="Bai S."/>
            <person name="Wu H."/>
            <person name="Zhang J."/>
            <person name="Pan Z."/>
            <person name="Zhao W."/>
            <person name="Li Z."/>
            <person name="Tong C."/>
        </authorList>
    </citation>
    <scope>NUCLEOTIDE SEQUENCE</scope>
    <source>
        <tissue evidence="2">Leaf</tissue>
    </source>
</reference>
<name>A0A8T2YYS7_POPDE</name>
<evidence type="ECO:0000313" key="3">
    <source>
        <dbReference type="Proteomes" id="UP000807159"/>
    </source>
</evidence>
<dbReference type="Proteomes" id="UP000807159">
    <property type="component" value="Chromosome 4"/>
</dbReference>
<dbReference type="PANTHER" id="PTHR32166">
    <property type="entry name" value="OSJNBA0013A04.12 PROTEIN"/>
    <property type="match status" value="1"/>
</dbReference>
<evidence type="ECO:0000259" key="1">
    <source>
        <dbReference type="Pfam" id="PF04937"/>
    </source>
</evidence>
<dbReference type="AlphaFoldDB" id="A0A8T2YYS7"/>
<accession>A0A8T2YYS7</accession>
<proteinExistence type="predicted"/>
<organism evidence="2 3">
    <name type="scientific">Populus deltoides</name>
    <name type="common">Eastern poplar</name>
    <name type="synonym">Eastern cottonwood</name>
    <dbReference type="NCBI Taxonomy" id="3696"/>
    <lineage>
        <taxon>Eukaryota</taxon>
        <taxon>Viridiplantae</taxon>
        <taxon>Streptophyta</taxon>
        <taxon>Embryophyta</taxon>
        <taxon>Tracheophyta</taxon>
        <taxon>Spermatophyta</taxon>
        <taxon>Magnoliopsida</taxon>
        <taxon>eudicotyledons</taxon>
        <taxon>Gunneridae</taxon>
        <taxon>Pentapetalae</taxon>
        <taxon>rosids</taxon>
        <taxon>fabids</taxon>
        <taxon>Malpighiales</taxon>
        <taxon>Salicaceae</taxon>
        <taxon>Saliceae</taxon>
        <taxon>Populus</taxon>
    </lineage>
</organism>
<evidence type="ECO:0000313" key="2">
    <source>
        <dbReference type="EMBL" id="KAH8510307.1"/>
    </source>
</evidence>
<dbReference type="PANTHER" id="PTHR32166:SF63">
    <property type="entry name" value="HAT TRANSPOSON SUPERFAMILY PROTEIN"/>
    <property type="match status" value="1"/>
</dbReference>
<dbReference type="EMBL" id="JACEGQ020000004">
    <property type="protein sequence ID" value="KAH8510307.1"/>
    <property type="molecule type" value="Genomic_DNA"/>
</dbReference>